<organism evidence="1 2">
    <name type="scientific">Gryllotalpicola koreensis</name>
    <dbReference type="NCBI Taxonomy" id="993086"/>
    <lineage>
        <taxon>Bacteria</taxon>
        <taxon>Bacillati</taxon>
        <taxon>Actinomycetota</taxon>
        <taxon>Actinomycetes</taxon>
        <taxon>Micrococcales</taxon>
        <taxon>Microbacteriaceae</taxon>
        <taxon>Gryllotalpicola</taxon>
    </lineage>
</organism>
<evidence type="ECO:0000313" key="2">
    <source>
        <dbReference type="Proteomes" id="UP001501079"/>
    </source>
</evidence>
<dbReference type="InterPro" id="IPR027417">
    <property type="entry name" value="P-loop_NTPase"/>
</dbReference>
<proteinExistence type="predicted"/>
<dbReference type="EMBL" id="BAABBW010000002">
    <property type="protein sequence ID" value="GAA4171960.1"/>
    <property type="molecule type" value="Genomic_DNA"/>
</dbReference>
<dbReference type="Proteomes" id="UP001501079">
    <property type="component" value="Unassembled WGS sequence"/>
</dbReference>
<gene>
    <name evidence="1" type="ORF">GCM10022287_12020</name>
</gene>
<dbReference type="PANTHER" id="PTHR37807">
    <property type="entry name" value="OS07G0160300 PROTEIN"/>
    <property type="match status" value="1"/>
</dbReference>
<dbReference type="Pfam" id="PF13671">
    <property type="entry name" value="AAA_33"/>
    <property type="match status" value="1"/>
</dbReference>
<protein>
    <submittedName>
        <fullName evidence="1">AAA family ATPase</fullName>
    </submittedName>
</protein>
<comment type="caution">
    <text evidence="1">The sequence shown here is derived from an EMBL/GenBank/DDBJ whole genome shotgun (WGS) entry which is preliminary data.</text>
</comment>
<reference evidence="2" key="1">
    <citation type="journal article" date="2019" name="Int. J. Syst. Evol. Microbiol.">
        <title>The Global Catalogue of Microorganisms (GCM) 10K type strain sequencing project: providing services to taxonomists for standard genome sequencing and annotation.</title>
        <authorList>
            <consortium name="The Broad Institute Genomics Platform"/>
            <consortium name="The Broad Institute Genome Sequencing Center for Infectious Disease"/>
            <person name="Wu L."/>
            <person name="Ma J."/>
        </authorList>
    </citation>
    <scope>NUCLEOTIDE SEQUENCE [LARGE SCALE GENOMIC DNA]</scope>
    <source>
        <strain evidence="2">JCM 17591</strain>
    </source>
</reference>
<dbReference type="RefSeq" id="WP_344752387.1">
    <property type="nucleotide sequence ID" value="NZ_BAABBW010000002.1"/>
</dbReference>
<keyword evidence="2" id="KW-1185">Reference proteome</keyword>
<name>A0ABP7ZWN6_9MICO</name>
<dbReference type="Gene3D" id="3.40.50.300">
    <property type="entry name" value="P-loop containing nucleotide triphosphate hydrolases"/>
    <property type="match status" value="1"/>
</dbReference>
<sequence length="170" mass="18451">MLIAMAGLPGSGKSAIAGELARRLPAAHLAVDELEDAMLRAGLRNSFEVGLAAYLGAEALAEANLRIGAHVVVDAVNDHAYARGQWYQLAGRADVPLVFVEVVCTDVELHRQRLEHRRRPYTALPEPTWESLLPRRAALAQWADERITVDTANGNPAALATRVLEELSGR</sequence>
<dbReference type="PANTHER" id="PTHR37807:SF3">
    <property type="entry name" value="OS07G0160300 PROTEIN"/>
    <property type="match status" value="1"/>
</dbReference>
<dbReference type="SUPFAM" id="SSF52540">
    <property type="entry name" value="P-loop containing nucleoside triphosphate hydrolases"/>
    <property type="match status" value="1"/>
</dbReference>
<evidence type="ECO:0000313" key="1">
    <source>
        <dbReference type="EMBL" id="GAA4171960.1"/>
    </source>
</evidence>
<accession>A0ABP7ZWN6</accession>